<dbReference type="Gene3D" id="3.10.310.50">
    <property type="match status" value="1"/>
</dbReference>
<protein>
    <submittedName>
        <fullName evidence="6">TLP18.3/Psb32/MOLO-1 phosphatase superfamily protein</fullName>
    </submittedName>
</protein>
<comment type="caution">
    <text evidence="6">The sequence shown here is derived from an EMBL/GenBank/DDBJ whole genome shotgun (WGS) entry which is preliminary data.</text>
</comment>
<keyword evidence="4" id="KW-0732">Signal</keyword>
<proteinExistence type="predicted"/>
<dbReference type="Pfam" id="PF04536">
    <property type="entry name" value="TPM_phosphatase"/>
    <property type="match status" value="1"/>
</dbReference>
<evidence type="ECO:0000313" key="7">
    <source>
        <dbReference type="Proteomes" id="UP000256485"/>
    </source>
</evidence>
<keyword evidence="7" id="KW-1185">Reference proteome</keyword>
<name>A0A3D9V3U2_THECX</name>
<feature type="compositionally biased region" description="Low complexity" evidence="2">
    <location>
        <begin position="638"/>
        <end position="674"/>
    </location>
</feature>
<feature type="domain" description="TPM" evidence="5">
    <location>
        <begin position="62"/>
        <end position="191"/>
    </location>
</feature>
<dbReference type="AlphaFoldDB" id="A0A3D9V3U2"/>
<keyword evidence="3" id="KW-0472">Membrane</keyword>
<feature type="compositionally biased region" description="Basic and acidic residues" evidence="2">
    <location>
        <begin position="619"/>
        <end position="631"/>
    </location>
</feature>
<feature type="signal peptide" evidence="4">
    <location>
        <begin position="1"/>
        <end position="28"/>
    </location>
</feature>
<feature type="transmembrane region" description="Helical" evidence="3">
    <location>
        <begin position="202"/>
        <end position="223"/>
    </location>
</feature>
<dbReference type="RefSeq" id="WP_147304634.1">
    <property type="nucleotide sequence ID" value="NZ_QTUC01000001.1"/>
</dbReference>
<evidence type="ECO:0000256" key="4">
    <source>
        <dbReference type="SAM" id="SignalP"/>
    </source>
</evidence>
<feature type="coiled-coil region" evidence="1">
    <location>
        <begin position="436"/>
        <end position="463"/>
    </location>
</feature>
<evidence type="ECO:0000313" key="6">
    <source>
        <dbReference type="EMBL" id="REF36187.1"/>
    </source>
</evidence>
<dbReference type="Proteomes" id="UP000256485">
    <property type="component" value="Unassembled WGS sequence"/>
</dbReference>
<feature type="region of interest" description="Disordered" evidence="2">
    <location>
        <begin position="619"/>
        <end position="685"/>
    </location>
</feature>
<sequence length="685" mass="74033">MRLTRPTTLALAGLALTVGAVAAPTALAAPSAAPTAMGAAASATGADARTAAPLDSCDALLVDSAGVLSAEEARRVTEAARSFRSETAFEVRIRILTQQEAPSLESWMDAQEAACPTWLAADGGFRSNLVVLAFTTDSPTDTGETGLYYGAQMPSDMDQAWPRILADEINPAIRDGDWDRGITSGLTAVERAINPPSRSGQFAVVVAALVVVLVGLVGGGVAVGRRRRRRQLAERFAAATAKLDELTLPLDDQLQLLRRDTELLREAVADEEETRGVAPAERLLREGDRILHQRSELSIGRDRVLEDRDLAAVERAVSAWEELASSAATLMEKLTAEQRRLADLVGRLQTVRERARDVPRLAEKVAAAADAGERDGFVVTTERSVLDTVGERLAEIDRLAAERRLLSADERLTALVDDLTSAHKQLTRLRRRRAALTTLVGKLQEATAKVSDLAEEAAAALAELQTGYAPSLWTDAATFVSAGRERLASARERASAAESALAAGDLGTGERHAEAWRMDVRHARRVFTRVIKRLGRVRQLRDAVPRKHADVAARLDRLQTIVSTPDVNGSLRAKAATLTSELKALDIHAEQPDWITLNRQLTALRSRVDAAVREATRARAEAERRHREAYLRTRPRRTTGFSFSGGTSRFSGGTSRGARLRSSTGRHGGSVSRSSRGRRGGSARR</sequence>
<feature type="compositionally biased region" description="Basic residues" evidence="2">
    <location>
        <begin position="675"/>
        <end position="685"/>
    </location>
</feature>
<keyword evidence="3" id="KW-0812">Transmembrane</keyword>
<gene>
    <name evidence="6" type="ORF">DFJ64_1587</name>
</gene>
<dbReference type="EMBL" id="QTUC01000001">
    <property type="protein sequence ID" value="REF36187.1"/>
    <property type="molecule type" value="Genomic_DNA"/>
</dbReference>
<evidence type="ECO:0000259" key="5">
    <source>
        <dbReference type="Pfam" id="PF04536"/>
    </source>
</evidence>
<feature type="chain" id="PRO_5017792788" evidence="4">
    <location>
        <begin position="29"/>
        <end position="685"/>
    </location>
</feature>
<evidence type="ECO:0000256" key="3">
    <source>
        <dbReference type="SAM" id="Phobius"/>
    </source>
</evidence>
<dbReference type="InterPro" id="IPR007621">
    <property type="entry name" value="TPM_dom"/>
</dbReference>
<evidence type="ECO:0000256" key="2">
    <source>
        <dbReference type="SAM" id="MobiDB-lite"/>
    </source>
</evidence>
<keyword evidence="1" id="KW-0175">Coiled coil</keyword>
<organism evidence="6 7">
    <name type="scientific">Thermasporomyces composti</name>
    <dbReference type="NCBI Taxonomy" id="696763"/>
    <lineage>
        <taxon>Bacteria</taxon>
        <taxon>Bacillati</taxon>
        <taxon>Actinomycetota</taxon>
        <taxon>Actinomycetes</taxon>
        <taxon>Propionibacteriales</taxon>
        <taxon>Nocardioidaceae</taxon>
        <taxon>Thermasporomyces</taxon>
    </lineage>
</organism>
<accession>A0A3D9V3U2</accession>
<reference evidence="6 7" key="1">
    <citation type="submission" date="2018-08" db="EMBL/GenBank/DDBJ databases">
        <title>Sequencing the genomes of 1000 actinobacteria strains.</title>
        <authorList>
            <person name="Klenk H.-P."/>
        </authorList>
    </citation>
    <scope>NUCLEOTIDE SEQUENCE [LARGE SCALE GENOMIC DNA]</scope>
    <source>
        <strain evidence="6 7">DSM 22891</strain>
    </source>
</reference>
<dbReference type="OrthoDB" id="9810918at2"/>
<evidence type="ECO:0000256" key="1">
    <source>
        <dbReference type="SAM" id="Coils"/>
    </source>
</evidence>
<keyword evidence="3" id="KW-1133">Transmembrane helix</keyword>